<reference evidence="4" key="1">
    <citation type="journal article" date="2015" name="Nat. Genet.">
        <title>The genome and transcriptome of the zoonotic hookworm Ancylostoma ceylanicum identify infection-specific gene families.</title>
        <authorList>
            <person name="Schwarz E.M."/>
            <person name="Hu Y."/>
            <person name="Antoshechkin I."/>
            <person name="Miller M.M."/>
            <person name="Sternberg P.W."/>
            <person name="Aroian R.V."/>
        </authorList>
    </citation>
    <scope>NUCLEOTIDE SEQUENCE</scope>
    <source>
        <strain evidence="4">HY135</strain>
    </source>
</reference>
<dbReference type="SMART" id="SM00198">
    <property type="entry name" value="SCP"/>
    <property type="match status" value="1"/>
</dbReference>
<dbReference type="STRING" id="53326.A0A016UFG9"/>
<evidence type="ECO:0000256" key="1">
    <source>
        <dbReference type="SAM" id="SignalP"/>
    </source>
</evidence>
<dbReference type="InterPro" id="IPR035940">
    <property type="entry name" value="CAP_sf"/>
</dbReference>
<dbReference type="PROSITE" id="PS01010">
    <property type="entry name" value="CRISP_2"/>
    <property type="match status" value="1"/>
</dbReference>
<dbReference type="Gene3D" id="3.40.33.10">
    <property type="entry name" value="CAP"/>
    <property type="match status" value="1"/>
</dbReference>
<evidence type="ECO:0000259" key="2">
    <source>
        <dbReference type="SMART" id="SM00198"/>
    </source>
</evidence>
<dbReference type="InterPro" id="IPR018244">
    <property type="entry name" value="Allrgn_V5/Tpx1_CS"/>
</dbReference>
<dbReference type="Pfam" id="PF00188">
    <property type="entry name" value="CAP"/>
    <property type="match status" value="1"/>
</dbReference>
<dbReference type="Proteomes" id="UP000024635">
    <property type="component" value="Unassembled WGS sequence"/>
</dbReference>
<feature type="domain" description="SCP" evidence="2">
    <location>
        <begin position="51"/>
        <end position="210"/>
    </location>
</feature>
<dbReference type="AlphaFoldDB" id="A0A016UFG9"/>
<proteinExistence type="predicted"/>
<accession>A0A016UFG9</accession>
<dbReference type="GO" id="GO:0005576">
    <property type="term" value="C:extracellular region"/>
    <property type="evidence" value="ECO:0007669"/>
    <property type="project" value="InterPro"/>
</dbReference>
<evidence type="ECO:0000313" key="3">
    <source>
        <dbReference type="EMBL" id="EYC13656.1"/>
    </source>
</evidence>
<dbReference type="EMBL" id="JARK01001379">
    <property type="protein sequence ID" value="EYC13656.1"/>
    <property type="molecule type" value="Genomic_DNA"/>
</dbReference>
<dbReference type="InterPro" id="IPR002413">
    <property type="entry name" value="V5_allergen-like"/>
</dbReference>
<comment type="caution">
    <text evidence="3">The sequence shown here is derived from an EMBL/GenBank/DDBJ whole genome shotgun (WGS) entry which is preliminary data.</text>
</comment>
<gene>
    <name evidence="3" type="primary">Acey_s0043.g844</name>
    <name evidence="3" type="synonym">ASP-s0043.g844</name>
    <name evidence="3" type="ORF">Y032_0043g844</name>
</gene>
<keyword evidence="4" id="KW-1185">Reference proteome</keyword>
<dbReference type="PANTHER" id="PTHR10334">
    <property type="entry name" value="CYSTEINE-RICH SECRETORY PROTEIN-RELATED"/>
    <property type="match status" value="1"/>
</dbReference>
<dbReference type="PRINTS" id="PR00838">
    <property type="entry name" value="V5ALLERGEN"/>
</dbReference>
<dbReference type="InterPro" id="IPR014044">
    <property type="entry name" value="CAP_dom"/>
</dbReference>
<organism evidence="3 4">
    <name type="scientific">Ancylostoma ceylanicum</name>
    <dbReference type="NCBI Taxonomy" id="53326"/>
    <lineage>
        <taxon>Eukaryota</taxon>
        <taxon>Metazoa</taxon>
        <taxon>Ecdysozoa</taxon>
        <taxon>Nematoda</taxon>
        <taxon>Chromadorea</taxon>
        <taxon>Rhabditida</taxon>
        <taxon>Rhabditina</taxon>
        <taxon>Rhabditomorpha</taxon>
        <taxon>Strongyloidea</taxon>
        <taxon>Ancylostomatidae</taxon>
        <taxon>Ancylostomatinae</taxon>
        <taxon>Ancylostoma</taxon>
    </lineage>
</organism>
<sequence length="239" mass="26446">MTRFLIIFPLAFFGVVKEAEATANTTAAATTTAAVTTTEIPRCPDSGMNHAARRAFLNTHNRLRSRLAKGEEFNGNFGMAPQAANMQKMQYDCFAESTAMAHARTCSGKLSNPDTRPGLKENFIEIYKTYMTLPQTARHASQRWWKELSMYGVNPNMLFTAQMRRATTKIIRHFGKMAWHDNVRLGCGIARCPKFSFVVCHYGPGGNIIGENFYTVGSPCSMCPGGTTCNNSTMLCDSP</sequence>
<dbReference type="CDD" id="cd05380">
    <property type="entry name" value="CAP_euk"/>
    <property type="match status" value="1"/>
</dbReference>
<keyword evidence="1" id="KW-0732">Signal</keyword>
<dbReference type="InterPro" id="IPR001283">
    <property type="entry name" value="CRISP-related"/>
</dbReference>
<name>A0A016UFG9_9BILA</name>
<feature type="chain" id="PRO_5001492307" description="SCP domain-containing protein" evidence="1">
    <location>
        <begin position="22"/>
        <end position="239"/>
    </location>
</feature>
<dbReference type="SUPFAM" id="SSF55797">
    <property type="entry name" value="PR-1-like"/>
    <property type="match status" value="1"/>
</dbReference>
<protein>
    <recommendedName>
        <fullName evidence="2">SCP domain-containing protein</fullName>
    </recommendedName>
</protein>
<evidence type="ECO:0000313" key="4">
    <source>
        <dbReference type="Proteomes" id="UP000024635"/>
    </source>
</evidence>
<dbReference type="OrthoDB" id="5831981at2759"/>
<dbReference type="PRINTS" id="PR00837">
    <property type="entry name" value="V5TPXLIKE"/>
</dbReference>
<feature type="signal peptide" evidence="1">
    <location>
        <begin position="1"/>
        <end position="21"/>
    </location>
</feature>